<dbReference type="PANTHER" id="PTHR44196:SF2">
    <property type="entry name" value="SHORT-CHAIN DEHYDROGENASE-RELATED"/>
    <property type="match status" value="1"/>
</dbReference>
<sequence>MTENTTETPTTESKPLALVTGASSGIGLELAKQFAENGFDLVLCAEDSGLGAAAAQLVGASVRTVQADLSTYEGVEQLWTAVQEGGRPLAAAALNAGIGKGGAFLDNVLADELEVIDLNVSGTVHLAHKVLTDMVARNEGRVLFTSSIASTMPGSFQAVYNASKSFVQSFVEALQNELEDTEVTLTSLMPGPTDTEFFHRADMDDTKVGEGKKDDPAQVAAQGFKALMKGEDKLVAGSLKTKVQGAANNVLPDKLKAAAHRVMAEPKDD</sequence>
<evidence type="ECO:0000256" key="2">
    <source>
        <dbReference type="ARBA" id="ARBA00023002"/>
    </source>
</evidence>
<dbReference type="PRINTS" id="PR00081">
    <property type="entry name" value="GDHRDH"/>
</dbReference>
<reference evidence="3 4" key="1">
    <citation type="submission" date="2018-10" db="EMBL/GenBank/DDBJ databases">
        <title>Genomic Encyclopedia of Archaeal and Bacterial Type Strains, Phase II (KMG-II): from individual species to whole genera.</title>
        <authorList>
            <person name="Goeker M."/>
        </authorList>
    </citation>
    <scope>NUCLEOTIDE SEQUENCE [LARGE SCALE GENOMIC DNA]</scope>
    <source>
        <strain evidence="3 4">RP-AC37</strain>
    </source>
</reference>
<dbReference type="OrthoDB" id="9797538at2"/>
<name>A0A420XL42_9ACTN</name>
<dbReference type="Gene3D" id="3.40.50.720">
    <property type="entry name" value="NAD(P)-binding Rossmann-like Domain"/>
    <property type="match status" value="1"/>
</dbReference>
<dbReference type="InterPro" id="IPR002347">
    <property type="entry name" value="SDR_fam"/>
</dbReference>
<protein>
    <submittedName>
        <fullName evidence="3">Short-subunit dehydrogenase</fullName>
    </submittedName>
</protein>
<dbReference type="CDD" id="cd05233">
    <property type="entry name" value="SDR_c"/>
    <property type="match status" value="1"/>
</dbReference>
<evidence type="ECO:0000313" key="3">
    <source>
        <dbReference type="EMBL" id="RKS69374.1"/>
    </source>
</evidence>
<comment type="similarity">
    <text evidence="1">Belongs to the short-chain dehydrogenases/reductases (SDR) family.</text>
</comment>
<dbReference type="RefSeq" id="WP_121194792.1">
    <property type="nucleotide sequence ID" value="NZ_RBWV01000015.1"/>
</dbReference>
<gene>
    <name evidence="3" type="ORF">CLV35_3552</name>
</gene>
<dbReference type="SUPFAM" id="SSF51735">
    <property type="entry name" value="NAD(P)-binding Rossmann-fold domains"/>
    <property type="match status" value="1"/>
</dbReference>
<dbReference type="GO" id="GO:0016491">
    <property type="term" value="F:oxidoreductase activity"/>
    <property type="evidence" value="ECO:0007669"/>
    <property type="project" value="UniProtKB-KW"/>
</dbReference>
<dbReference type="GO" id="GO:0016020">
    <property type="term" value="C:membrane"/>
    <property type="evidence" value="ECO:0007669"/>
    <property type="project" value="TreeGrafter"/>
</dbReference>
<dbReference type="Proteomes" id="UP000281955">
    <property type="component" value="Unassembled WGS sequence"/>
</dbReference>
<dbReference type="InterPro" id="IPR020904">
    <property type="entry name" value="Sc_DH/Rdtase_CS"/>
</dbReference>
<keyword evidence="4" id="KW-1185">Reference proteome</keyword>
<dbReference type="EMBL" id="RBWV01000015">
    <property type="protein sequence ID" value="RKS69374.1"/>
    <property type="molecule type" value="Genomic_DNA"/>
</dbReference>
<accession>A0A420XL42</accession>
<dbReference type="AlphaFoldDB" id="A0A420XL42"/>
<dbReference type="Pfam" id="PF00106">
    <property type="entry name" value="adh_short"/>
    <property type="match status" value="1"/>
</dbReference>
<keyword evidence="2" id="KW-0560">Oxidoreductase</keyword>
<evidence type="ECO:0000313" key="4">
    <source>
        <dbReference type="Proteomes" id="UP000281955"/>
    </source>
</evidence>
<dbReference type="PANTHER" id="PTHR44196">
    <property type="entry name" value="DEHYDROGENASE/REDUCTASE SDR FAMILY MEMBER 7B"/>
    <property type="match status" value="1"/>
</dbReference>
<dbReference type="InterPro" id="IPR036291">
    <property type="entry name" value="NAD(P)-bd_dom_sf"/>
</dbReference>
<proteinExistence type="inferred from homology"/>
<dbReference type="PROSITE" id="PS00061">
    <property type="entry name" value="ADH_SHORT"/>
    <property type="match status" value="1"/>
</dbReference>
<dbReference type="InParanoid" id="A0A420XL42"/>
<comment type="caution">
    <text evidence="3">The sequence shown here is derived from an EMBL/GenBank/DDBJ whole genome shotgun (WGS) entry which is preliminary data.</text>
</comment>
<organism evidence="3 4">
    <name type="scientific">Motilibacter peucedani</name>
    <dbReference type="NCBI Taxonomy" id="598650"/>
    <lineage>
        <taxon>Bacteria</taxon>
        <taxon>Bacillati</taxon>
        <taxon>Actinomycetota</taxon>
        <taxon>Actinomycetes</taxon>
        <taxon>Motilibacterales</taxon>
        <taxon>Motilibacteraceae</taxon>
        <taxon>Motilibacter</taxon>
    </lineage>
</organism>
<evidence type="ECO:0000256" key="1">
    <source>
        <dbReference type="ARBA" id="ARBA00006484"/>
    </source>
</evidence>